<reference evidence="1" key="1">
    <citation type="submission" date="2015-01" db="EMBL/GenBank/DDBJ databases">
        <title>The Genome Sequence of Cladophialophora bantiana CBS 173.52.</title>
        <authorList>
            <consortium name="The Broad Institute Genomics Platform"/>
            <person name="Cuomo C."/>
            <person name="de Hoog S."/>
            <person name="Gorbushina A."/>
            <person name="Stielow B."/>
            <person name="Teixiera M."/>
            <person name="Abouelleil A."/>
            <person name="Chapman S.B."/>
            <person name="Priest M."/>
            <person name="Young S.K."/>
            <person name="Wortman J."/>
            <person name="Nusbaum C."/>
            <person name="Birren B."/>
        </authorList>
    </citation>
    <scope>NUCLEOTIDE SEQUENCE [LARGE SCALE GENOMIC DNA]</scope>
    <source>
        <strain evidence="1">CBS 173.52</strain>
    </source>
</reference>
<sequence>MPKSRSSQRPVSNPSSIPSTFTDSLPLPTIIVFDLDYTLWPFWVDTHVSAPVKPQASTPGTINTHMIDRWGEAFSFYSEVPHILAAAREKGIVMSLASRTHAPDLARDMLKGLHVPAPTQDESKETRESKPSRAIDLFTHPQIYPGSKTTHFRRLQTQLSKSPPSSGVGGHGHGPGGRTIPFDEMLFFDDEGRNRNVEIELGVTFYLVPDGVDKEEVDRGVWEWRRRRGITPNDSRNGDLVELEG</sequence>
<dbReference type="GO" id="GO:0003993">
    <property type="term" value="F:acid phosphatase activity"/>
    <property type="evidence" value="ECO:0007669"/>
    <property type="project" value="TreeGrafter"/>
</dbReference>
<dbReference type="AlphaFoldDB" id="A0A0D2H025"/>
<accession>A0A0D2H025</accession>
<dbReference type="EMBL" id="KN847015">
    <property type="protein sequence ID" value="KIW86613.1"/>
    <property type="molecule type" value="Genomic_DNA"/>
</dbReference>
<dbReference type="NCBIfam" id="TIGR01685">
    <property type="entry name" value="MDP-1"/>
    <property type="match status" value="1"/>
</dbReference>
<dbReference type="InterPro" id="IPR010033">
    <property type="entry name" value="HAD_SF_ppase_IIIC"/>
</dbReference>
<dbReference type="PANTHER" id="PTHR17901">
    <property type="entry name" value="MAGNESIUM-DEPENDENT PHOSPHATASE 1 MDP1"/>
    <property type="match status" value="1"/>
</dbReference>
<dbReference type="Gene3D" id="3.40.50.1000">
    <property type="entry name" value="HAD superfamily/HAD-like"/>
    <property type="match status" value="1"/>
</dbReference>
<evidence type="ECO:0000313" key="2">
    <source>
        <dbReference type="Proteomes" id="UP000053789"/>
    </source>
</evidence>
<protein>
    <submittedName>
        <fullName evidence="1">Magnesium-dependent phosphatase-1</fullName>
    </submittedName>
</protein>
<proteinExistence type="predicted"/>
<dbReference type="Proteomes" id="UP000053789">
    <property type="component" value="Unassembled WGS sequence"/>
</dbReference>
<dbReference type="InterPro" id="IPR010036">
    <property type="entry name" value="MDP_1_eu_arc"/>
</dbReference>
<dbReference type="Pfam" id="PF12689">
    <property type="entry name" value="Acid_PPase"/>
    <property type="match status" value="1"/>
</dbReference>
<dbReference type="HOGENOM" id="CLU_071162_0_0_1"/>
<name>A0A0D2H025_CLAB1</name>
<dbReference type="OrthoDB" id="2865258at2759"/>
<gene>
    <name evidence="1" type="ORF">Z519_12797</name>
</gene>
<dbReference type="RefSeq" id="XP_016613282.1">
    <property type="nucleotide sequence ID" value="XM_016770502.1"/>
</dbReference>
<dbReference type="InterPro" id="IPR036412">
    <property type="entry name" value="HAD-like_sf"/>
</dbReference>
<keyword evidence="2" id="KW-1185">Reference proteome</keyword>
<dbReference type="VEuPathDB" id="FungiDB:Z519_12797"/>
<dbReference type="SUPFAM" id="SSF56784">
    <property type="entry name" value="HAD-like"/>
    <property type="match status" value="1"/>
</dbReference>
<dbReference type="GeneID" id="27705725"/>
<evidence type="ECO:0000313" key="1">
    <source>
        <dbReference type="EMBL" id="KIW86613.1"/>
    </source>
</evidence>
<organism evidence="1 2">
    <name type="scientific">Cladophialophora bantiana (strain ATCC 10958 / CBS 173.52 / CDC B-1940 / NIH 8579)</name>
    <name type="common">Xylohypha bantiana</name>
    <dbReference type="NCBI Taxonomy" id="1442370"/>
    <lineage>
        <taxon>Eukaryota</taxon>
        <taxon>Fungi</taxon>
        <taxon>Dikarya</taxon>
        <taxon>Ascomycota</taxon>
        <taxon>Pezizomycotina</taxon>
        <taxon>Eurotiomycetes</taxon>
        <taxon>Chaetothyriomycetidae</taxon>
        <taxon>Chaetothyriales</taxon>
        <taxon>Herpotrichiellaceae</taxon>
        <taxon>Cladophialophora</taxon>
    </lineage>
</organism>
<dbReference type="NCBIfam" id="TIGR01681">
    <property type="entry name" value="HAD-SF-IIIC"/>
    <property type="match status" value="1"/>
</dbReference>
<dbReference type="PANTHER" id="PTHR17901:SF14">
    <property type="entry name" value="MAGNESIUM-DEPENDENT PHOSPHATASE 1"/>
    <property type="match status" value="1"/>
</dbReference>
<dbReference type="InterPro" id="IPR023214">
    <property type="entry name" value="HAD_sf"/>
</dbReference>